<evidence type="ECO:0000256" key="8">
    <source>
        <dbReference type="ARBA" id="ARBA00022837"/>
    </source>
</evidence>
<dbReference type="PRINTS" id="PR00723">
    <property type="entry name" value="SUBTILISIN"/>
</dbReference>
<dbReference type="PANTHER" id="PTHR43806">
    <property type="entry name" value="PEPTIDASE S8"/>
    <property type="match status" value="1"/>
</dbReference>
<evidence type="ECO:0000313" key="14">
    <source>
        <dbReference type="Proteomes" id="UP000180194"/>
    </source>
</evidence>
<dbReference type="InterPro" id="IPR036852">
    <property type="entry name" value="Peptidase_S8/S53_dom_sf"/>
</dbReference>
<comment type="caution">
    <text evidence="13">The sequence shown here is derived from an EMBL/GenBank/DDBJ whole genome shotgun (WGS) entry which is preliminary data.</text>
</comment>
<proteinExistence type="inferred from homology"/>
<dbReference type="Proteomes" id="UP000180194">
    <property type="component" value="Unassembled WGS sequence"/>
</dbReference>
<reference evidence="13 14" key="1">
    <citation type="submission" date="2016-07" db="EMBL/GenBank/DDBJ databases">
        <title>Bacillus oceanisediminis whole genome.</title>
        <authorList>
            <person name="Pal Y."/>
            <person name="Verma A."/>
            <person name="Mual P."/>
            <person name="Srinivasan K."/>
        </authorList>
    </citation>
    <scope>NUCLEOTIDE SEQUENCE [LARGE SCALE GENOMIC DNA]</scope>
    <source>
        <strain evidence="13 14">Bhandara28</strain>
    </source>
</reference>
<dbReference type="PANTHER" id="PTHR43806:SF11">
    <property type="entry name" value="CEREVISIN-RELATED"/>
    <property type="match status" value="1"/>
</dbReference>
<keyword evidence="5 9" id="KW-0645">Protease</keyword>
<feature type="active site" description="Charge relay system" evidence="9">
    <location>
        <position position="167"/>
    </location>
</feature>
<dbReference type="InterPro" id="IPR018247">
    <property type="entry name" value="EF_Hand_1_Ca_BS"/>
</dbReference>
<dbReference type="InterPro" id="IPR050131">
    <property type="entry name" value="Peptidase_S8_subtilisin-like"/>
</dbReference>
<keyword evidence="4" id="KW-0964">Secreted</keyword>
<dbReference type="InterPro" id="IPR034084">
    <property type="entry name" value="Thermitase-like_dom"/>
</dbReference>
<evidence type="ECO:0000256" key="2">
    <source>
        <dbReference type="ARBA" id="ARBA00004613"/>
    </source>
</evidence>
<dbReference type="Gene3D" id="3.40.50.200">
    <property type="entry name" value="Peptidase S8/S53 domain"/>
    <property type="match status" value="1"/>
</dbReference>
<accession>A0ABX3CKT1</accession>
<evidence type="ECO:0000259" key="11">
    <source>
        <dbReference type="Pfam" id="PF00082"/>
    </source>
</evidence>
<dbReference type="GO" id="GO:0008233">
    <property type="term" value="F:peptidase activity"/>
    <property type="evidence" value="ECO:0007669"/>
    <property type="project" value="UniProtKB-KW"/>
</dbReference>
<dbReference type="PROSITE" id="PS00018">
    <property type="entry name" value="EF_HAND_1"/>
    <property type="match status" value="1"/>
</dbReference>
<evidence type="ECO:0000256" key="9">
    <source>
        <dbReference type="PROSITE-ProRule" id="PRU01240"/>
    </source>
</evidence>
<evidence type="ECO:0000256" key="6">
    <source>
        <dbReference type="ARBA" id="ARBA00022801"/>
    </source>
</evidence>
<name>A0ABX3CKT1_9BACI</name>
<evidence type="ECO:0000256" key="10">
    <source>
        <dbReference type="SAM" id="Coils"/>
    </source>
</evidence>
<protein>
    <submittedName>
        <fullName evidence="13">Alkaline serine protease</fullName>
    </submittedName>
</protein>
<evidence type="ECO:0000256" key="4">
    <source>
        <dbReference type="ARBA" id="ARBA00022525"/>
    </source>
</evidence>
<dbReference type="PROSITE" id="PS00137">
    <property type="entry name" value="SUBTILASE_HIS"/>
    <property type="match status" value="1"/>
</dbReference>
<feature type="domain" description="Peptidase S8/S53" evidence="11">
    <location>
        <begin position="161"/>
        <end position="405"/>
    </location>
</feature>
<evidence type="ECO:0000256" key="7">
    <source>
        <dbReference type="ARBA" id="ARBA00022825"/>
    </source>
</evidence>
<gene>
    <name evidence="13" type="ORF">BBV17_28305</name>
</gene>
<evidence type="ECO:0000256" key="5">
    <source>
        <dbReference type="ARBA" id="ARBA00022670"/>
    </source>
</evidence>
<dbReference type="InterPro" id="IPR000209">
    <property type="entry name" value="Peptidase_S8/S53_dom"/>
</dbReference>
<dbReference type="Pfam" id="PF22148">
    <property type="entry name" value="Fervidolysin_NPro-like"/>
    <property type="match status" value="1"/>
</dbReference>
<dbReference type="Pfam" id="PF00082">
    <property type="entry name" value="Peptidase_S8"/>
    <property type="match status" value="1"/>
</dbReference>
<comment type="cofactor">
    <cofactor evidence="1">
        <name>Ca(2+)</name>
        <dbReference type="ChEBI" id="CHEBI:29108"/>
    </cofactor>
</comment>
<feature type="domain" description="Fervidolysin-like N-terminal prodomain" evidence="12">
    <location>
        <begin position="60"/>
        <end position="124"/>
    </location>
</feature>
<dbReference type="CDD" id="cd07484">
    <property type="entry name" value="Peptidases_S8_Thermitase_like"/>
    <property type="match status" value="1"/>
</dbReference>
<dbReference type="PROSITE" id="PS00138">
    <property type="entry name" value="SUBTILASE_SER"/>
    <property type="match status" value="1"/>
</dbReference>
<dbReference type="GO" id="GO:0006508">
    <property type="term" value="P:proteolysis"/>
    <property type="evidence" value="ECO:0007669"/>
    <property type="project" value="UniProtKB-KW"/>
</dbReference>
<dbReference type="RefSeq" id="WP_071159758.1">
    <property type="nucleotide sequence ID" value="NZ_CP062790.1"/>
</dbReference>
<dbReference type="InterPro" id="IPR022398">
    <property type="entry name" value="Peptidase_S8_His-AS"/>
</dbReference>
<evidence type="ECO:0000256" key="1">
    <source>
        <dbReference type="ARBA" id="ARBA00001913"/>
    </source>
</evidence>
<feature type="active site" description="Charge relay system" evidence="9">
    <location>
        <position position="199"/>
    </location>
</feature>
<evidence type="ECO:0000313" key="13">
    <source>
        <dbReference type="EMBL" id="OHX41541.1"/>
    </source>
</evidence>
<dbReference type="Gene3D" id="2.60.120.380">
    <property type="match status" value="4"/>
</dbReference>
<sequence>MESWLKKSISLAAGIGIAAGSLLGASGVYAESGKELPSISALQIDQPSLQKKLDQSKESALSGDTLVVKFKKPLTQQQHRMAGGTLIKQFSNLNYAVVKVRNKNQFNKVLTNYKKLNGVVSAYPSVNYKPLSLPDPKAKEQYQNELLQLEKAQKLAGKNPVTVAVIDQGVDVNHPDLKGRLLPSYNAVNPMSPGTPDYHGTHVAGIVAANKNNGIGGYGVNPNAKILPIDVFDRGWGASDYVIAQGILYAVEKGAKVINMSLGGPMKSPLIEEALKKAAEKNVTVVAAAGNTGDDSLSYPAAYEGVISVGNINSSKKLGTLSTYGTSVDIVAPGEDVYSTMYEYEKKSSFRKMSGTSMASPMVAGAASLLLSRHPNLTPIQIEYILEHTAEDLGDKGFDVVYGNGLLNPAAAMQYDIKKLPALTKGKWSEKEIFEKAEAVSLEKKQTVNGAITAPFQEKWYKADVVKGDFVQFVLTGAKEFDYKLKLYLVSDEGKVELDINKVREGLEEGKLFEVPFSGTLAFGVKDVNGSFDDSGRGQSKFSLSIEKASSIEKDENTLHNMNNIELPYSYGKELLTGQDGDDDFYQFTVKEEQAVKIDLSKLPGADTSISVYMGDEILPPDMEEIPEEEKKVLLEEMFYGKYPIEPAFYANRGGKSEGETLSFTAMPEIPYIIKVSNKIDQYYFGMYDFMLNFDLLEEEQNPEPSLIPYKLQVNGKTLPADEDIFPYMMDEEAAEKEMNVNSLEKQRSAFEEMEEAIEEAAEEDAGSEPDFLEILKDGAQPFEMDGKGEGYIQSLEDEDWFSVVPAETGIYEFRFDDQKGQVPLMEIYRIKEETDIEGNTYAYLDQIGTNMQSDWVSMKLDASMLTGLKAGESYYIKAGADYYTGSTSFDPYSFSARMVMEDPQDPYEDNDSLEKIKNLPSAKIEGNLAMPFDQDVFYLESKSSNIYGASMKRKSVDAKWKAKYPKELLSPFYGIVVIAEDANKNRKLDPEEFDRIQYIEKGIDSGATYGSFKAEKNKNYIIIASGYFDGNIPLSLLPYELTVAPVNQNDEDKGSVVKKNKPSKPLMLKKSGSKLLTASGHLNAGVPNGDEDWYELKIDKQTKGNIVFNAGTEIDGIVTLYKDGNELAKADYYPEGDGEVLYFNLKKGVYHIKVRDTFGGSTLDPYSLKVNLQ</sequence>
<evidence type="ECO:0000256" key="3">
    <source>
        <dbReference type="ARBA" id="ARBA00011073"/>
    </source>
</evidence>
<keyword evidence="6 9" id="KW-0378">Hydrolase</keyword>
<feature type="active site" description="Charge relay system" evidence="9">
    <location>
        <position position="357"/>
    </location>
</feature>
<dbReference type="InterPro" id="IPR015500">
    <property type="entry name" value="Peptidase_S8_subtilisin-rel"/>
</dbReference>
<comment type="similarity">
    <text evidence="3 9">Belongs to the peptidase S8 family.</text>
</comment>
<keyword evidence="14" id="KW-1185">Reference proteome</keyword>
<evidence type="ECO:0000259" key="12">
    <source>
        <dbReference type="Pfam" id="PF22148"/>
    </source>
</evidence>
<dbReference type="InterPro" id="IPR023828">
    <property type="entry name" value="Peptidase_S8_Ser-AS"/>
</dbReference>
<dbReference type="PROSITE" id="PS51892">
    <property type="entry name" value="SUBTILASE"/>
    <property type="match status" value="1"/>
</dbReference>
<dbReference type="SUPFAM" id="SSF52743">
    <property type="entry name" value="Subtilisin-like"/>
    <property type="match status" value="1"/>
</dbReference>
<organism evidence="13 14">
    <name type="scientific">Cytobacillus oceanisediminis</name>
    <dbReference type="NCBI Taxonomy" id="665099"/>
    <lineage>
        <taxon>Bacteria</taxon>
        <taxon>Bacillati</taxon>
        <taxon>Bacillota</taxon>
        <taxon>Bacilli</taxon>
        <taxon>Bacillales</taxon>
        <taxon>Bacillaceae</taxon>
        <taxon>Cytobacillus</taxon>
    </lineage>
</organism>
<keyword evidence="7 9" id="KW-0720">Serine protease</keyword>
<keyword evidence="10" id="KW-0175">Coiled coil</keyword>
<comment type="subcellular location">
    <subcellularLocation>
        <location evidence="2">Secreted</location>
    </subcellularLocation>
</comment>
<dbReference type="InterPro" id="IPR054399">
    <property type="entry name" value="Fervidolysin-like_N_prodom"/>
</dbReference>
<feature type="coiled-coil region" evidence="10">
    <location>
        <begin position="734"/>
        <end position="764"/>
    </location>
</feature>
<keyword evidence="8" id="KW-0106">Calcium</keyword>
<dbReference type="EMBL" id="MBRJ01000057">
    <property type="protein sequence ID" value="OHX41541.1"/>
    <property type="molecule type" value="Genomic_DNA"/>
</dbReference>